<accession>A0A1V6P6S3</accession>
<dbReference type="GO" id="GO:0006313">
    <property type="term" value="P:DNA transposition"/>
    <property type="evidence" value="ECO:0007669"/>
    <property type="project" value="InterPro"/>
</dbReference>
<dbReference type="Pfam" id="PF01498">
    <property type="entry name" value="HTH_Tnp_Tc3_2"/>
    <property type="match status" value="1"/>
</dbReference>
<gene>
    <name evidence="2" type="ORF">PENANT_c235G00440</name>
</gene>
<dbReference type="InterPro" id="IPR009057">
    <property type="entry name" value="Homeodomain-like_sf"/>
</dbReference>
<name>A0A1V6P6S3_9EURO</name>
<proteinExistence type="predicted"/>
<keyword evidence="3" id="KW-1185">Reference proteome</keyword>
<dbReference type="STRING" id="416450.A0A1V6P6S3"/>
<protein>
    <recommendedName>
        <fullName evidence="1">Transposase Tc1-like domain-containing protein</fullName>
    </recommendedName>
</protein>
<dbReference type="AlphaFoldDB" id="A0A1V6P6S3"/>
<dbReference type="EMBL" id="MDYN01000235">
    <property type="protein sequence ID" value="OQD72675.1"/>
    <property type="molecule type" value="Genomic_DNA"/>
</dbReference>
<dbReference type="SUPFAM" id="SSF46689">
    <property type="entry name" value="Homeodomain-like"/>
    <property type="match status" value="1"/>
</dbReference>
<organism evidence="2 3">
    <name type="scientific">Penicillium antarcticum</name>
    <dbReference type="NCBI Taxonomy" id="416450"/>
    <lineage>
        <taxon>Eukaryota</taxon>
        <taxon>Fungi</taxon>
        <taxon>Dikarya</taxon>
        <taxon>Ascomycota</taxon>
        <taxon>Pezizomycotina</taxon>
        <taxon>Eurotiomycetes</taxon>
        <taxon>Eurotiomycetidae</taxon>
        <taxon>Eurotiales</taxon>
        <taxon>Aspergillaceae</taxon>
        <taxon>Penicillium</taxon>
    </lineage>
</organism>
<dbReference type="Gene3D" id="3.30.420.10">
    <property type="entry name" value="Ribonuclease H-like superfamily/Ribonuclease H"/>
    <property type="match status" value="1"/>
</dbReference>
<dbReference type="InterPro" id="IPR002492">
    <property type="entry name" value="Transposase_Tc1-like"/>
</dbReference>
<dbReference type="GO" id="GO:0015074">
    <property type="term" value="P:DNA integration"/>
    <property type="evidence" value="ECO:0007669"/>
    <property type="project" value="InterPro"/>
</dbReference>
<sequence length="203" mass="24117">MPPIRGKRGPELDCLTRAKICELHAANGWGATTIKKQRFPDIPCSTIQYTLTQEAKRQKHESLPRSGQPRKITEEDRDHIYDIIQEKPSILIEDLLGEVDFKVHRMSIWRLTHEMGLRKWRKMQRPALTPIHAEKRLRWALQYQHFISEDWARVYWSDECTVERGIGQRQEWTFTRPKDQLFQHSEEGHQVQMVLARGKQIKQ</sequence>
<dbReference type="Proteomes" id="UP000191672">
    <property type="component" value="Unassembled WGS sequence"/>
</dbReference>
<dbReference type="GO" id="GO:0003677">
    <property type="term" value="F:DNA binding"/>
    <property type="evidence" value="ECO:0007669"/>
    <property type="project" value="InterPro"/>
</dbReference>
<feature type="domain" description="Transposase Tc1-like" evidence="1">
    <location>
        <begin position="78"/>
        <end position="145"/>
    </location>
</feature>
<evidence type="ECO:0000259" key="1">
    <source>
        <dbReference type="Pfam" id="PF01498"/>
    </source>
</evidence>
<evidence type="ECO:0000313" key="2">
    <source>
        <dbReference type="EMBL" id="OQD72675.1"/>
    </source>
</evidence>
<comment type="caution">
    <text evidence="2">The sequence shown here is derived from an EMBL/GenBank/DDBJ whole genome shotgun (WGS) entry which is preliminary data.</text>
</comment>
<reference evidence="3" key="1">
    <citation type="journal article" date="2017" name="Nat. Microbiol.">
        <title>Global analysis of biosynthetic gene clusters reveals vast potential of secondary metabolite production in Penicillium species.</title>
        <authorList>
            <person name="Nielsen J.C."/>
            <person name="Grijseels S."/>
            <person name="Prigent S."/>
            <person name="Ji B."/>
            <person name="Dainat J."/>
            <person name="Nielsen K.F."/>
            <person name="Frisvad J.C."/>
            <person name="Workman M."/>
            <person name="Nielsen J."/>
        </authorList>
    </citation>
    <scope>NUCLEOTIDE SEQUENCE [LARGE SCALE GENOMIC DNA]</scope>
    <source>
        <strain evidence="3">IBT 31811</strain>
    </source>
</reference>
<feature type="non-terminal residue" evidence="2">
    <location>
        <position position="203"/>
    </location>
</feature>
<dbReference type="InterPro" id="IPR036397">
    <property type="entry name" value="RNaseH_sf"/>
</dbReference>
<evidence type="ECO:0000313" key="3">
    <source>
        <dbReference type="Proteomes" id="UP000191672"/>
    </source>
</evidence>